<proteinExistence type="predicted"/>
<evidence type="ECO:0000259" key="3">
    <source>
        <dbReference type="Pfam" id="PF06791"/>
    </source>
</evidence>
<keyword evidence="6" id="KW-1185">Reference proteome</keyword>
<feature type="region of interest" description="Disordered" evidence="2">
    <location>
        <begin position="665"/>
        <end position="690"/>
    </location>
</feature>
<organism evidence="5 6">
    <name type="scientific">Lelliottia nimipressuralis</name>
    <dbReference type="NCBI Taxonomy" id="69220"/>
    <lineage>
        <taxon>Bacteria</taxon>
        <taxon>Pseudomonadati</taxon>
        <taxon>Pseudomonadota</taxon>
        <taxon>Gammaproteobacteria</taxon>
        <taxon>Enterobacterales</taxon>
        <taxon>Enterobacteriaceae</taxon>
        <taxon>Lelliottia</taxon>
    </lineage>
</organism>
<evidence type="ECO:0000256" key="2">
    <source>
        <dbReference type="SAM" id="MobiDB-lite"/>
    </source>
</evidence>
<feature type="domain" description="Bacteriophage tail tape measure N-terminal" evidence="3">
    <location>
        <begin position="215"/>
        <end position="369"/>
    </location>
</feature>
<dbReference type="EMBL" id="VTFR01000002">
    <property type="protein sequence ID" value="TYT35009.1"/>
    <property type="molecule type" value="Genomic_DNA"/>
</dbReference>
<dbReference type="NCBIfam" id="TIGR01541">
    <property type="entry name" value="tape_meas_lam_C"/>
    <property type="match status" value="1"/>
</dbReference>
<name>A0ABY3P6Q7_9ENTR</name>
<dbReference type="InterPro" id="IPR009628">
    <property type="entry name" value="Phage_tape_measure_N"/>
</dbReference>
<comment type="caution">
    <text evidence="5">The sequence shown here is derived from an EMBL/GenBank/DDBJ whole genome shotgun (WGS) entry which is preliminary data.</text>
</comment>
<dbReference type="Pfam" id="PF24622">
    <property type="entry name" value="TMP_4"/>
    <property type="match status" value="1"/>
</dbReference>
<feature type="compositionally biased region" description="Basic and acidic residues" evidence="2">
    <location>
        <begin position="672"/>
        <end position="690"/>
    </location>
</feature>
<sequence>MSDIATISLRVNTSSLEKGTQELDNFRKAAQGGAGSADELSQSVDETHRRVDELRKRLADSESATKKNASAQDELASAFYKQIDSIKNAAKETDNIAVIRARLHAAQKSGNLIQEDYLALLSAITAKQIEGRRAEESAAAAREVFLKKLKDQVATTRLSREELLRYRAEQLGAGSAAEIYIQKLKKAEEGTARFNVKTAAAGKNLRTLAASLVRSNLGGVAGTGTSFLGNIGALTPAVSGLTGMVLALSIAYYKGEKESNEFNKQLALTGSYAGRTTSQLHNLAKAISGNGITRGDAAAALAKVVGTGSFGSNQLEMITRSAIKLEQVTGQSVDATVGHFARLQKEPLSAAKELDEQLHFLTASQLEQINSLSQVGDTTGAAKIAMDAYADAIQNRTTDITNNLGFMEWGWQAIKQKAAEAWDAMLGIGRPETIEDQIENLQKRASRKIPTPSGMNNYGAEKSLDVLQEEKFQADIAAAREKAERDEEERRKRSFNDDQKWKLQYENKEEQHQRRLAEIRNSYASQASKDEAIRRENESYANSQQKGQKKEKAYTDDSATRMLQESSKRLAVLKEQNETTKNLTSEEKRLLEFNQQIADLKQKRILTSDQKSLVARSAEIRAALEAESAEAKRIKDIQEIAKGHETSLKFIQQQSALIAAMDSTAGMSNRQAQREREREQLKMMKASDTDKSESLDKLEERYAKEDALRGDWLAGAKKGWAEYEDSATNVYGNVASVSQGAFSAMSSSLADFFTTGKANFKDYLSTFLKGMTQMLTQIFLIKAAKGAAGLMGFSDGGLVPGFDSGGYTGAGGKFEPKGIVHGGEFVFTKEATSAIGVENLYAMMHNAQAYAEGGVVGRAPMYGLSGGGVTVNVEAPVSVIQESSAVGDGANRKGAENIGCLVKSVVQQEIATRLRKELSEGGVLYKRS</sequence>
<evidence type="ECO:0000259" key="4">
    <source>
        <dbReference type="Pfam" id="PF09718"/>
    </source>
</evidence>
<feature type="coiled-coil region" evidence="1">
    <location>
        <begin position="563"/>
        <end position="603"/>
    </location>
</feature>
<feature type="coiled-coil region" evidence="1">
    <location>
        <begin position="37"/>
        <end position="64"/>
    </location>
</feature>
<accession>A0ABY3P6Q7</accession>
<dbReference type="InterPro" id="IPR006431">
    <property type="entry name" value="Phage_tape_meas_C"/>
</dbReference>
<dbReference type="Pfam" id="PF09718">
    <property type="entry name" value="Tape_meas_lam_C"/>
    <property type="match status" value="1"/>
</dbReference>
<gene>
    <name evidence="5" type="ORF">FZO59_05105</name>
</gene>
<reference evidence="5 6" key="1">
    <citation type="submission" date="2019-08" db="EMBL/GenBank/DDBJ databases">
        <title>The draft genome of Lelliottia nimipressuralis strain CICC 24156.</title>
        <authorList>
            <person name="Wu W."/>
            <person name="Feng Y."/>
            <person name="Zong Z."/>
        </authorList>
    </citation>
    <scope>NUCLEOTIDE SEQUENCE [LARGE SCALE GENOMIC DNA]</scope>
    <source>
        <strain evidence="5 6">CICC 24156</strain>
    </source>
</reference>
<dbReference type="Proteomes" id="UP000323910">
    <property type="component" value="Unassembled WGS sequence"/>
</dbReference>
<feature type="domain" description="Bacteriophage tail tape measure C-terminal" evidence="4">
    <location>
        <begin position="710"/>
        <end position="783"/>
    </location>
</feature>
<feature type="compositionally biased region" description="Basic and acidic residues" evidence="2">
    <location>
        <begin position="548"/>
        <end position="559"/>
    </location>
</feature>
<dbReference type="RefSeq" id="WP_149044967.1">
    <property type="nucleotide sequence ID" value="NZ_VTFR01000002.1"/>
</dbReference>
<feature type="compositionally biased region" description="Basic and acidic residues" evidence="2">
    <location>
        <begin position="528"/>
        <end position="538"/>
    </location>
</feature>
<evidence type="ECO:0000313" key="5">
    <source>
        <dbReference type="EMBL" id="TYT35009.1"/>
    </source>
</evidence>
<evidence type="ECO:0000313" key="6">
    <source>
        <dbReference type="Proteomes" id="UP000323910"/>
    </source>
</evidence>
<evidence type="ECO:0000256" key="1">
    <source>
        <dbReference type="SAM" id="Coils"/>
    </source>
</evidence>
<feature type="region of interest" description="Disordered" evidence="2">
    <location>
        <begin position="520"/>
        <end position="561"/>
    </location>
</feature>
<protein>
    <submittedName>
        <fullName evidence="5">Phage tail tape measure protein</fullName>
    </submittedName>
</protein>
<keyword evidence="1" id="KW-0175">Coiled coil</keyword>
<dbReference type="Pfam" id="PF06791">
    <property type="entry name" value="TMP_2"/>
    <property type="match status" value="1"/>
</dbReference>